<gene>
    <name evidence="2" type="ORF">BD324DRAFT_603566</name>
</gene>
<dbReference type="PIRSF" id="PIRSF008756">
    <property type="entry name" value="P_tr_PHO88"/>
    <property type="match status" value="1"/>
</dbReference>
<dbReference type="GO" id="GO:0005739">
    <property type="term" value="C:mitochondrion"/>
    <property type="evidence" value="ECO:0007669"/>
    <property type="project" value="TreeGrafter"/>
</dbReference>
<keyword evidence="1" id="KW-0472">Membrane</keyword>
<dbReference type="Proteomes" id="UP000193218">
    <property type="component" value="Unassembled WGS sequence"/>
</dbReference>
<dbReference type="GO" id="GO:0005783">
    <property type="term" value="C:endoplasmic reticulum"/>
    <property type="evidence" value="ECO:0007669"/>
    <property type="project" value="InterPro"/>
</dbReference>
<organism evidence="2 3">
    <name type="scientific">Kockovaella imperatae</name>
    <dbReference type="NCBI Taxonomy" id="4999"/>
    <lineage>
        <taxon>Eukaryota</taxon>
        <taxon>Fungi</taxon>
        <taxon>Dikarya</taxon>
        <taxon>Basidiomycota</taxon>
        <taxon>Agaricomycotina</taxon>
        <taxon>Tremellomycetes</taxon>
        <taxon>Tremellales</taxon>
        <taxon>Cuniculitremaceae</taxon>
        <taxon>Kockovaella</taxon>
    </lineage>
</organism>
<evidence type="ECO:0000256" key="1">
    <source>
        <dbReference type="SAM" id="Phobius"/>
    </source>
</evidence>
<dbReference type="OrthoDB" id="18139at2759"/>
<keyword evidence="1" id="KW-0812">Transmembrane</keyword>
<dbReference type="AlphaFoldDB" id="A0A1Y1UBK9"/>
<evidence type="ECO:0000313" key="3">
    <source>
        <dbReference type="Proteomes" id="UP000193218"/>
    </source>
</evidence>
<accession>A0A1Y1UBK9</accession>
<dbReference type="RefSeq" id="XP_021869620.1">
    <property type="nucleotide sequence ID" value="XM_022013963.1"/>
</dbReference>
<dbReference type="InParanoid" id="A0A1Y1UBK9"/>
<dbReference type="STRING" id="4999.A0A1Y1UBK9"/>
<dbReference type="PANTHER" id="PTHR28112:SF1">
    <property type="entry name" value="SRP-INDEPENDENT TARGETING PROTEIN 3"/>
    <property type="match status" value="1"/>
</dbReference>
<evidence type="ECO:0000313" key="2">
    <source>
        <dbReference type="EMBL" id="ORX35430.1"/>
    </source>
</evidence>
<protein>
    <submittedName>
        <fullName evidence="2">Inorganic phosphate transporter Pho88</fullName>
    </submittedName>
</protein>
<reference evidence="2 3" key="1">
    <citation type="submission" date="2017-03" db="EMBL/GenBank/DDBJ databases">
        <title>Widespread Adenine N6-methylation of Active Genes in Fungi.</title>
        <authorList>
            <consortium name="DOE Joint Genome Institute"/>
            <person name="Mondo S.J."/>
            <person name="Dannebaum R.O."/>
            <person name="Kuo R.C."/>
            <person name="Louie K.B."/>
            <person name="Bewick A.J."/>
            <person name="Labutti K."/>
            <person name="Haridas S."/>
            <person name="Kuo A."/>
            <person name="Salamov A."/>
            <person name="Ahrendt S.R."/>
            <person name="Lau R."/>
            <person name="Bowen B.P."/>
            <person name="Lipzen A."/>
            <person name="Sullivan W."/>
            <person name="Andreopoulos W.B."/>
            <person name="Clum A."/>
            <person name="Lindquist E."/>
            <person name="Daum C."/>
            <person name="Northen T.R."/>
            <person name="Ramamoorthy G."/>
            <person name="Schmitz R.J."/>
            <person name="Gryganskyi A."/>
            <person name="Culley D."/>
            <person name="Magnuson J."/>
            <person name="James T.Y."/>
            <person name="O'Malley M.A."/>
            <person name="Stajich J.E."/>
            <person name="Spatafora J.W."/>
            <person name="Visel A."/>
            <person name="Grigoriev I.V."/>
        </authorList>
    </citation>
    <scope>NUCLEOTIDE SEQUENCE [LARGE SCALE GENOMIC DNA]</scope>
    <source>
        <strain evidence="2 3">NRRL Y-17943</strain>
    </source>
</reference>
<dbReference type="EMBL" id="NBSH01000011">
    <property type="protein sequence ID" value="ORX35430.1"/>
    <property type="molecule type" value="Genomic_DNA"/>
</dbReference>
<feature type="transmembrane region" description="Helical" evidence="1">
    <location>
        <begin position="96"/>
        <end position="114"/>
    </location>
</feature>
<name>A0A1Y1UBK9_9TREE</name>
<keyword evidence="1" id="KW-1133">Transmembrane helix</keyword>
<dbReference type="GeneID" id="33555771"/>
<proteinExistence type="predicted"/>
<comment type="caution">
    <text evidence="2">The sequence shown here is derived from an EMBL/GenBank/DDBJ whole genome shotgun (WGS) entry which is preliminary data.</text>
</comment>
<dbReference type="Pfam" id="PF10032">
    <property type="entry name" value="Pho88"/>
    <property type="match status" value="1"/>
</dbReference>
<keyword evidence="3" id="KW-1185">Reference proteome</keyword>
<sequence>MNPAVSNLVISIGAMQVARKLPLDDPQYLTYLRGGYVTAQVVSFLIYFAITLIIRKKNDLTVLKYVNPATPMNPDSKPELVTTTVRDYDLAETGKAMKSLFFGIAFMGFLHGYMKYTQPLFIQGLMTIKGVLESNPAKLHIWGSKPEGALSRPFKTAPGIMESLTGAAAGPQTDAATIKAAEKAGNKSE</sequence>
<dbReference type="GO" id="GO:0045047">
    <property type="term" value="P:protein targeting to ER"/>
    <property type="evidence" value="ECO:0007669"/>
    <property type="project" value="InterPro"/>
</dbReference>
<dbReference type="PANTHER" id="PTHR28112">
    <property type="entry name" value="SRP-INDEPENDENT TARGETING PROTEIN 3"/>
    <property type="match status" value="1"/>
</dbReference>
<dbReference type="InterPro" id="IPR012098">
    <property type="entry name" value="SND3_fun"/>
</dbReference>
<feature type="transmembrane region" description="Helical" evidence="1">
    <location>
        <begin position="36"/>
        <end position="54"/>
    </location>
</feature>